<feature type="compositionally biased region" description="Acidic residues" evidence="1">
    <location>
        <begin position="22"/>
        <end position="32"/>
    </location>
</feature>
<sequence length="72" mass="8114">MAGPGPQQQQQRPMSARRFGDDDGEDEEDYEDFAAPPFGPGRRINSQQSFSRASQKTGKERFRFSSLFGGNR</sequence>
<feature type="compositionally biased region" description="Low complexity" evidence="1">
    <location>
        <begin position="1"/>
        <end position="11"/>
    </location>
</feature>
<evidence type="ECO:0000256" key="1">
    <source>
        <dbReference type="SAM" id="MobiDB-lite"/>
    </source>
</evidence>
<evidence type="ECO:0000313" key="2">
    <source>
        <dbReference type="EMBL" id="KAJ3579038.1"/>
    </source>
</evidence>
<name>A0A9W8TQ20_9PEZI</name>
<dbReference type="Proteomes" id="UP001148614">
    <property type="component" value="Unassembled WGS sequence"/>
</dbReference>
<gene>
    <name evidence="2" type="ORF">NPX13_g1526</name>
</gene>
<organism evidence="2 3">
    <name type="scientific">Xylaria arbuscula</name>
    <dbReference type="NCBI Taxonomy" id="114810"/>
    <lineage>
        <taxon>Eukaryota</taxon>
        <taxon>Fungi</taxon>
        <taxon>Dikarya</taxon>
        <taxon>Ascomycota</taxon>
        <taxon>Pezizomycotina</taxon>
        <taxon>Sordariomycetes</taxon>
        <taxon>Xylariomycetidae</taxon>
        <taxon>Xylariales</taxon>
        <taxon>Xylariaceae</taxon>
        <taxon>Xylaria</taxon>
    </lineage>
</organism>
<evidence type="ECO:0000313" key="3">
    <source>
        <dbReference type="Proteomes" id="UP001148614"/>
    </source>
</evidence>
<keyword evidence="3" id="KW-1185">Reference proteome</keyword>
<feature type="region of interest" description="Disordered" evidence="1">
    <location>
        <begin position="1"/>
        <end position="72"/>
    </location>
</feature>
<comment type="caution">
    <text evidence="2">The sequence shown here is derived from an EMBL/GenBank/DDBJ whole genome shotgun (WGS) entry which is preliminary data.</text>
</comment>
<protein>
    <submittedName>
        <fullName evidence="2">Uncharacterized protein</fullName>
    </submittedName>
</protein>
<reference evidence="2" key="1">
    <citation type="submission" date="2022-07" db="EMBL/GenBank/DDBJ databases">
        <title>Genome Sequence of Xylaria arbuscula.</title>
        <authorList>
            <person name="Buettner E."/>
        </authorList>
    </citation>
    <scope>NUCLEOTIDE SEQUENCE</scope>
    <source>
        <strain evidence="2">VT107</strain>
    </source>
</reference>
<dbReference type="AlphaFoldDB" id="A0A9W8TQ20"/>
<proteinExistence type="predicted"/>
<accession>A0A9W8TQ20</accession>
<dbReference type="EMBL" id="JANPWZ010000140">
    <property type="protein sequence ID" value="KAJ3579038.1"/>
    <property type="molecule type" value="Genomic_DNA"/>
</dbReference>
<feature type="compositionally biased region" description="Polar residues" evidence="1">
    <location>
        <begin position="44"/>
        <end position="56"/>
    </location>
</feature>